<evidence type="ECO:0000313" key="2">
    <source>
        <dbReference type="Proteomes" id="UP000193642"/>
    </source>
</evidence>
<dbReference type="Gene3D" id="3.30.70.1240">
    <property type="entry name" value="DOPA-like domains"/>
    <property type="match status" value="1"/>
</dbReference>
<evidence type="ECO:0008006" key="3">
    <source>
        <dbReference type="Google" id="ProtNLM"/>
    </source>
</evidence>
<dbReference type="AlphaFoldDB" id="A0A1Y2CTK3"/>
<evidence type="ECO:0000313" key="1">
    <source>
        <dbReference type="EMBL" id="ORY50322.1"/>
    </source>
</evidence>
<dbReference type="EMBL" id="MCGO01000007">
    <property type="protein sequence ID" value="ORY50322.1"/>
    <property type="molecule type" value="Genomic_DNA"/>
</dbReference>
<reference evidence="1 2" key="1">
    <citation type="submission" date="2016-07" db="EMBL/GenBank/DDBJ databases">
        <title>Pervasive Adenine N6-methylation of Active Genes in Fungi.</title>
        <authorList>
            <consortium name="DOE Joint Genome Institute"/>
            <person name="Mondo S.J."/>
            <person name="Dannebaum R.O."/>
            <person name="Kuo R.C."/>
            <person name="Labutti K."/>
            <person name="Haridas S."/>
            <person name="Kuo A."/>
            <person name="Salamov A."/>
            <person name="Ahrendt S.R."/>
            <person name="Lipzen A."/>
            <person name="Sullivan W."/>
            <person name="Andreopoulos W.B."/>
            <person name="Clum A."/>
            <person name="Lindquist E."/>
            <person name="Daum C."/>
            <person name="Ramamoorthy G.K."/>
            <person name="Gryganskyi A."/>
            <person name="Culley D."/>
            <person name="Magnuson J.K."/>
            <person name="James T.Y."/>
            <person name="O'Malley M.A."/>
            <person name="Stajich J.E."/>
            <person name="Spatafora J.W."/>
            <person name="Visel A."/>
            <person name="Grigoriev I.V."/>
        </authorList>
    </citation>
    <scope>NUCLEOTIDE SEQUENCE [LARGE SCALE GENOMIC DNA]</scope>
    <source>
        <strain evidence="1 2">JEL800</strain>
    </source>
</reference>
<comment type="caution">
    <text evidence="1">The sequence shown here is derived from an EMBL/GenBank/DDBJ whole genome shotgun (WGS) entry which is preliminary data.</text>
</comment>
<gene>
    <name evidence="1" type="ORF">BCR33DRAFT_846841</name>
</gene>
<organism evidence="1 2">
    <name type="scientific">Rhizoclosmatium globosum</name>
    <dbReference type="NCBI Taxonomy" id="329046"/>
    <lineage>
        <taxon>Eukaryota</taxon>
        <taxon>Fungi</taxon>
        <taxon>Fungi incertae sedis</taxon>
        <taxon>Chytridiomycota</taxon>
        <taxon>Chytridiomycota incertae sedis</taxon>
        <taxon>Chytridiomycetes</taxon>
        <taxon>Chytridiales</taxon>
        <taxon>Chytriomycetaceae</taxon>
        <taxon>Rhizoclosmatium</taxon>
    </lineage>
</organism>
<dbReference type="Pfam" id="PF08883">
    <property type="entry name" value="DOPA_dioxygen"/>
    <property type="match status" value="1"/>
</dbReference>
<dbReference type="InterPro" id="IPR023389">
    <property type="entry name" value="DOPA-like_sf"/>
</dbReference>
<keyword evidence="2" id="KW-1185">Reference proteome</keyword>
<protein>
    <recommendedName>
        <fullName evidence="3">Dopa 4,5-dioxygenase</fullName>
    </recommendedName>
</protein>
<dbReference type="PANTHER" id="PTHR36423:SF2">
    <property type="entry name" value="AFR070WP"/>
    <property type="match status" value="1"/>
</dbReference>
<dbReference type="InterPro" id="IPR014980">
    <property type="entry name" value="DOPA_dioxygen"/>
</dbReference>
<sequence length="163" mass="18130">MPLITTTTVKTVTTTTTANGSTTITKTVVTQTPVIDTNQEFQSFRAPVRPIQEGNGWDFHVYYSNELGQREFIDGLWARAKKEFPTVEIEEVTAKPRGPHTLPMFKAIVNTPAEFGAFLSWIATNRGDLSVLVHPLTGNDLVDHTTHAVWCGEKVPLKLEVLH</sequence>
<dbReference type="SUPFAM" id="SSF143410">
    <property type="entry name" value="DOPA-like"/>
    <property type="match status" value="1"/>
</dbReference>
<name>A0A1Y2CTK3_9FUNG</name>
<dbReference type="Proteomes" id="UP000193642">
    <property type="component" value="Unassembled WGS sequence"/>
</dbReference>
<dbReference type="OrthoDB" id="9970095at2759"/>
<proteinExistence type="predicted"/>
<accession>A0A1Y2CTK3</accession>
<dbReference type="PANTHER" id="PTHR36423">
    <property type="entry name" value="AFR070WP"/>
    <property type="match status" value="1"/>
</dbReference>